<protein>
    <submittedName>
        <fullName evidence="1">Uncharacterized protein</fullName>
    </submittedName>
</protein>
<gene>
    <name evidence="1" type="ORF">Rmf_52600</name>
</gene>
<evidence type="ECO:0000313" key="2">
    <source>
        <dbReference type="Proteomes" id="UP000831327"/>
    </source>
</evidence>
<dbReference type="EMBL" id="AP025637">
    <property type="protein sequence ID" value="BDG75331.1"/>
    <property type="molecule type" value="Genomic_DNA"/>
</dbReference>
<dbReference type="RefSeq" id="WP_244457413.1">
    <property type="nucleotide sequence ID" value="NZ_AP025637.1"/>
</dbReference>
<keyword evidence="2" id="KW-1185">Reference proteome</keyword>
<name>A0ABN6P906_9PROT</name>
<proteinExistence type="predicted"/>
<organism evidence="1 2">
    <name type="scientific">Roseomonas fluvialis</name>
    <dbReference type="NCBI Taxonomy" id="1750527"/>
    <lineage>
        <taxon>Bacteria</taxon>
        <taxon>Pseudomonadati</taxon>
        <taxon>Pseudomonadota</taxon>
        <taxon>Alphaproteobacteria</taxon>
        <taxon>Acetobacterales</taxon>
        <taxon>Roseomonadaceae</taxon>
        <taxon>Roseomonas</taxon>
    </lineage>
</organism>
<sequence length="467" mass="49614">MRLLPTVLALIAGLPAAAREPLHLTERVATRLVGLRVEIRDLRLGSPGFGRGVDPVLLADPGWFAAQHADARRIAPLEDTGLPPEAFEAWAARTGGFCRVTVGGPDSALPAPAAAARMAGVLRPDGTPDPGRIAVHRIDIAALDRFTLDHELGHCRDSRLRFATLSALALSGSGPRIAESRHGFEVFADIVAALEFLRAAPGPDPAAVVQEIANLRQVSVVTNFRRGALGRDGRILLAPALAYHTAPALDAVLALAQSRGLAWLRARSAAEIVALAEELRARRALSRADQALLTRALADTRLRTTQGGAALRFSPELPRTFLDRFDRAAAEQRFRPAPHEAPPATQPTAWQRASAPQPLLDARGALRQALEPDLRDGAVPLRVAPLPGGVTRVVLRERDGARSAVVLRANGDVLRLSAAGRIASLGPDRPALLRGQVAVHVVADERLDAEAAEAWFTGPLEGGLSQP</sequence>
<dbReference type="Proteomes" id="UP000831327">
    <property type="component" value="Chromosome"/>
</dbReference>
<accession>A0ABN6P906</accession>
<reference evidence="1 2" key="1">
    <citation type="journal article" date="2016" name="Microbes Environ.">
        <title>Phylogenetically diverse aerobic anoxygenic phototrophic bacteria isolated from epilithic biofilms in Tama river, Japan.</title>
        <authorList>
            <person name="Hirose S."/>
            <person name="Matsuura K."/>
            <person name="Haruta S."/>
        </authorList>
    </citation>
    <scope>NUCLEOTIDE SEQUENCE [LARGE SCALE GENOMIC DNA]</scope>
    <source>
        <strain evidence="1 2">S08</strain>
    </source>
</reference>
<evidence type="ECO:0000313" key="1">
    <source>
        <dbReference type="EMBL" id="BDG75331.1"/>
    </source>
</evidence>